<organism evidence="1 2">
    <name type="scientific">Lasius niger</name>
    <name type="common">Black garden ant</name>
    <dbReference type="NCBI Taxonomy" id="67767"/>
    <lineage>
        <taxon>Eukaryota</taxon>
        <taxon>Metazoa</taxon>
        <taxon>Ecdysozoa</taxon>
        <taxon>Arthropoda</taxon>
        <taxon>Hexapoda</taxon>
        <taxon>Insecta</taxon>
        <taxon>Pterygota</taxon>
        <taxon>Neoptera</taxon>
        <taxon>Endopterygota</taxon>
        <taxon>Hymenoptera</taxon>
        <taxon>Apocrita</taxon>
        <taxon>Aculeata</taxon>
        <taxon>Formicoidea</taxon>
        <taxon>Formicidae</taxon>
        <taxon>Formicinae</taxon>
        <taxon>Lasius</taxon>
        <taxon>Lasius</taxon>
    </lineage>
</organism>
<dbReference type="Pfam" id="PF05380">
    <property type="entry name" value="Peptidase_A17"/>
    <property type="match status" value="1"/>
</dbReference>
<sequence>MLFDSYREKSAEEKKKHVEANQLCLNCLGKHQVSASPKKIARRARVDITPRCTMPVAKPPRPRTWLTNPVWDAELFFSPPRASESPTTAVTVFGVAGTQTGTSNGRVSLRVLSRAAGPPMTISALILPRLTVYTGATAVRRDPWKHLHGLELTDPDFQATDPVDILFGADVYAAIVDSGVIKGGAREPVAQRTSLGWILSGAIEESTDRAAAHSHSCAVDETLVDLVKRLWEQEEMPRNSPPPTSDEQECEELFARTHSRDENERYIVRLPLTDGTTDFFGTRIAARRLLSCMESRFARDLRFHELYREFMHDYERLDHMSPVDSRETASTGRVRYLPHHGVMKSVDGRMKLRVVFNGSSPLPSGTALNNELRVGPNLLPALPDILTRWRLHKHAMATDIEKMYRQILVHPADRDLQRIVWRRDSTELIQEYRLNTVTYRLACAPFLAIRSLLQLANNEEDQYPLGAAALRRNVYVDNILVGAGSLSEARELKRQLFQICRAGGFPLKKWSATDPELLEDIPVRCAPISGSGNCTKVIPCSDYVGIRALTIFHTRYASGHLSEDLIQSVWLQGLDWDTPLAPRDAEFWASFKADLLSLDRIRVPRWLSHQSEDDIELHGFADASERAFAAVLYVRAIGSDGSATVLVTVKSKVAPVKQVSLPRLELCAAALLASLVHHHRAVIELPITGTHLWSDSTVTLAWIQGHQTALQKSSASRLRRTGITRPEETIRPIARPEDSHPVIWQRTSCGEKATLADYDDRFMACRPCHGDHDGIARATDEQPRSVSTTSG</sequence>
<dbReference type="PANTHER" id="PTHR47331:SF1">
    <property type="entry name" value="GAG-LIKE PROTEIN"/>
    <property type="match status" value="1"/>
</dbReference>
<name>A0A0J7KC66_LASNI</name>
<proteinExistence type="predicted"/>
<gene>
    <name evidence="1" type="ORF">RF55_12792</name>
</gene>
<evidence type="ECO:0000313" key="1">
    <source>
        <dbReference type="EMBL" id="KMQ87826.1"/>
    </source>
</evidence>
<dbReference type="Gene3D" id="3.30.70.270">
    <property type="match status" value="1"/>
</dbReference>
<keyword evidence="2" id="KW-1185">Reference proteome</keyword>
<dbReference type="PANTHER" id="PTHR47331">
    <property type="entry name" value="PHD-TYPE DOMAIN-CONTAINING PROTEIN"/>
    <property type="match status" value="1"/>
</dbReference>
<dbReference type="OrthoDB" id="5920040at2759"/>
<dbReference type="PaxDb" id="67767-A0A0J7KC66"/>
<reference evidence="1 2" key="1">
    <citation type="submission" date="2015-04" db="EMBL/GenBank/DDBJ databases">
        <title>Lasius niger genome sequencing.</title>
        <authorList>
            <person name="Konorov E.A."/>
            <person name="Nikitin M.A."/>
            <person name="Kirill M.V."/>
            <person name="Chang P."/>
        </authorList>
    </citation>
    <scope>NUCLEOTIDE SEQUENCE [LARGE SCALE GENOMIC DNA]</scope>
    <source>
        <tissue evidence="1">Whole</tissue>
    </source>
</reference>
<dbReference type="GO" id="GO:0071897">
    <property type="term" value="P:DNA biosynthetic process"/>
    <property type="evidence" value="ECO:0007669"/>
    <property type="project" value="UniProtKB-ARBA"/>
</dbReference>
<dbReference type="InterPro" id="IPR043502">
    <property type="entry name" value="DNA/RNA_pol_sf"/>
</dbReference>
<dbReference type="EMBL" id="LBMM01009871">
    <property type="protein sequence ID" value="KMQ87826.1"/>
    <property type="molecule type" value="Genomic_DNA"/>
</dbReference>
<dbReference type="Proteomes" id="UP000036403">
    <property type="component" value="Unassembled WGS sequence"/>
</dbReference>
<dbReference type="InterPro" id="IPR043128">
    <property type="entry name" value="Rev_trsase/Diguanyl_cyclase"/>
</dbReference>
<dbReference type="STRING" id="67767.A0A0J7KC66"/>
<dbReference type="SUPFAM" id="SSF56672">
    <property type="entry name" value="DNA/RNA polymerases"/>
    <property type="match status" value="1"/>
</dbReference>
<accession>A0A0J7KC66</accession>
<dbReference type="AlphaFoldDB" id="A0A0J7KC66"/>
<dbReference type="InterPro" id="IPR008042">
    <property type="entry name" value="Retrotrans_Pao"/>
</dbReference>
<evidence type="ECO:0000313" key="2">
    <source>
        <dbReference type="Proteomes" id="UP000036403"/>
    </source>
</evidence>
<protein>
    <submittedName>
        <fullName evidence="1">Uncharacterized protein</fullName>
    </submittedName>
</protein>
<dbReference type="Gene3D" id="3.10.10.10">
    <property type="entry name" value="HIV Type 1 Reverse Transcriptase, subunit A, domain 1"/>
    <property type="match status" value="1"/>
</dbReference>
<comment type="caution">
    <text evidence="1">The sequence shown here is derived from an EMBL/GenBank/DDBJ whole genome shotgun (WGS) entry which is preliminary data.</text>
</comment>